<dbReference type="OrthoDB" id="555504at2"/>
<dbReference type="EMBL" id="PVNP01000204">
    <property type="protein sequence ID" value="PRO71493.1"/>
    <property type="molecule type" value="Genomic_DNA"/>
</dbReference>
<dbReference type="Gene3D" id="3.40.50.10600">
    <property type="entry name" value="SpoIIaa-like domains"/>
    <property type="match status" value="1"/>
</dbReference>
<dbReference type="Pfam" id="PF11964">
    <property type="entry name" value="SpoIIAA-like"/>
    <property type="match status" value="1"/>
</dbReference>
<dbReference type="InterPro" id="IPR021866">
    <property type="entry name" value="SpoIIAA-like"/>
</dbReference>
<gene>
    <name evidence="1" type="ORF">C6Y40_21345</name>
</gene>
<evidence type="ECO:0000313" key="2">
    <source>
        <dbReference type="Proteomes" id="UP000238949"/>
    </source>
</evidence>
<proteinExistence type="predicted"/>
<evidence type="ECO:0000313" key="1">
    <source>
        <dbReference type="EMBL" id="PRO71493.1"/>
    </source>
</evidence>
<dbReference type="AlphaFoldDB" id="A0A2S9V4Y9"/>
<dbReference type="SUPFAM" id="SSF52091">
    <property type="entry name" value="SpoIIaa-like"/>
    <property type="match status" value="1"/>
</dbReference>
<reference evidence="2" key="1">
    <citation type="journal article" date="2020" name="Int. J. Syst. Evol. Microbiol.">
        <title>Alteromonas alba sp. nov., a marine bacterium isolated from the seawater of the West Pacific Ocean.</title>
        <authorList>
            <person name="Sun C."/>
            <person name="Wu Y.-H."/>
            <person name="Xamxidin M."/>
            <person name="Cheng H."/>
            <person name="Xu X.-W."/>
        </authorList>
    </citation>
    <scope>NUCLEOTIDE SEQUENCE [LARGE SCALE GENOMIC DNA]</scope>
    <source>
        <strain evidence="2">190</strain>
    </source>
</reference>
<comment type="caution">
    <text evidence="1">The sequence shown here is derived from an EMBL/GenBank/DDBJ whole genome shotgun (WGS) entry which is preliminary data.</text>
</comment>
<accession>A0A2S9V4Y9</accession>
<dbReference type="Proteomes" id="UP000238949">
    <property type="component" value="Unassembled WGS sequence"/>
</dbReference>
<keyword evidence="2" id="KW-1185">Reference proteome</keyword>
<dbReference type="InterPro" id="IPR038396">
    <property type="entry name" value="SpoIIAA-like_sf"/>
</dbReference>
<dbReference type="RefSeq" id="WP_105936418.1">
    <property type="nucleotide sequence ID" value="NZ_PVNP01000204.1"/>
</dbReference>
<name>A0A2S9V4Y9_9ALTE</name>
<sequence length="127" mass="14409">MAAQVTHGIAIGIERFDNTLYVSMKAVGKLTHEDYKAFMPLLEGALETIESPQVRMLFDATEFKGWELWAAWDDFKIGLRHGSEFSKIAIVGNAEWQALMASIGSWFISGEINYFNESREAINWLCE</sequence>
<organism evidence="1 2">
    <name type="scientific">Alteromonas alba</name>
    <dbReference type="NCBI Taxonomy" id="2079529"/>
    <lineage>
        <taxon>Bacteria</taxon>
        <taxon>Pseudomonadati</taxon>
        <taxon>Pseudomonadota</taxon>
        <taxon>Gammaproteobacteria</taxon>
        <taxon>Alteromonadales</taxon>
        <taxon>Alteromonadaceae</taxon>
        <taxon>Alteromonas/Salinimonas group</taxon>
        <taxon>Alteromonas</taxon>
    </lineage>
</organism>
<protein>
    <submittedName>
        <fullName evidence="1">STAS/SEC14 domain-containing protein</fullName>
    </submittedName>
</protein>
<dbReference type="InterPro" id="IPR036513">
    <property type="entry name" value="STAS_dom_sf"/>
</dbReference>